<evidence type="ECO:0000259" key="6">
    <source>
        <dbReference type="PROSITE" id="PS52019"/>
    </source>
</evidence>
<dbReference type="PANTHER" id="PTHR43775:SF37">
    <property type="entry name" value="SI:DKEY-61P9.11"/>
    <property type="match status" value="1"/>
</dbReference>
<dbReference type="Pfam" id="PF16197">
    <property type="entry name" value="KAsynt_C_assoc"/>
    <property type="match status" value="1"/>
</dbReference>
<dbReference type="Pfam" id="PF08659">
    <property type="entry name" value="KR"/>
    <property type="match status" value="1"/>
</dbReference>
<keyword evidence="4" id="KW-0808">Transferase</keyword>
<dbReference type="SMART" id="SM00822">
    <property type="entry name" value="PKS_KR"/>
    <property type="match status" value="1"/>
</dbReference>
<dbReference type="Pfam" id="PF00109">
    <property type="entry name" value="ketoacyl-synt"/>
    <property type="match status" value="2"/>
</dbReference>
<dbReference type="PROSITE" id="PS52004">
    <property type="entry name" value="KS3_2"/>
    <property type="match status" value="1"/>
</dbReference>
<dbReference type="InterPro" id="IPR014030">
    <property type="entry name" value="Ketoacyl_synth_N"/>
</dbReference>
<dbReference type="PANTHER" id="PTHR43775">
    <property type="entry name" value="FATTY ACID SYNTHASE"/>
    <property type="match status" value="1"/>
</dbReference>
<dbReference type="Gene3D" id="3.10.129.110">
    <property type="entry name" value="Polyketide synthase dehydratase"/>
    <property type="match status" value="1"/>
</dbReference>
<dbReference type="InterPro" id="IPR036291">
    <property type="entry name" value="NAD(P)-bd_dom_sf"/>
</dbReference>
<dbReference type="PRINTS" id="PR00081">
    <property type="entry name" value="GDHRDH"/>
</dbReference>
<dbReference type="InterPro" id="IPR042104">
    <property type="entry name" value="PKS_dehydratase_sf"/>
</dbReference>
<evidence type="ECO:0000256" key="1">
    <source>
        <dbReference type="ARBA" id="ARBA00022450"/>
    </source>
</evidence>
<dbReference type="Pfam" id="PF13561">
    <property type="entry name" value="adh_short_C2"/>
    <property type="match status" value="1"/>
</dbReference>
<organism evidence="7 8">
    <name type="scientific">Micromonospora thermarum</name>
    <dbReference type="NCBI Taxonomy" id="2720024"/>
    <lineage>
        <taxon>Bacteria</taxon>
        <taxon>Bacillati</taxon>
        <taxon>Actinomycetota</taxon>
        <taxon>Actinomycetes</taxon>
        <taxon>Micromonosporales</taxon>
        <taxon>Micromonosporaceae</taxon>
        <taxon>Micromonospora</taxon>
    </lineage>
</organism>
<evidence type="ECO:0000313" key="8">
    <source>
        <dbReference type="Proteomes" id="UP000783871"/>
    </source>
</evidence>
<keyword evidence="2" id="KW-0597">Phosphoprotein</keyword>
<dbReference type="PROSITE" id="PS52019">
    <property type="entry name" value="PKS_MFAS_DH"/>
    <property type="match status" value="1"/>
</dbReference>
<evidence type="ECO:0000313" key="7">
    <source>
        <dbReference type="EMBL" id="NJP31955.1"/>
    </source>
</evidence>
<dbReference type="Gene3D" id="3.40.47.10">
    <property type="match status" value="2"/>
</dbReference>
<dbReference type="InterPro" id="IPR050091">
    <property type="entry name" value="PKS_NRPS_Biosynth_Enz"/>
</dbReference>
<evidence type="ECO:0000256" key="4">
    <source>
        <dbReference type="RuleBase" id="RU003694"/>
    </source>
</evidence>
<sequence length="1906" mass="202919">MAFELRDRIALVTGGTRQTGATIAQALAESGAHVILNYFHDCDGAEATAQRMLKMGLSVETVRASVAKADEVATMFDDLAAKHGGLDILVNNAAFGVFAPLDELSERDWQRVHSVTFHGARLCSAAALPLMRTRGGGSIVNVSSSGSGQVIENYAAVGTAKAALEALTRYLAVAYGPYGIRVNTASFGPLDGPTFRLFPEGERLLDASAAITPLGRHGTIEDLAHLVLMLASDESRWMTGQVLLADGGLSLSVPGLSPWVLRAQAPRNDGLEETPQATPRITVTEPDTASETGMTLEGGPTEALRVGLPEPDAPAEIEIAIVGMGLALPEASSPEEFWTLLNTGRAVFSEPGDRLDINQFHDNDPRAEDKGYARFGGYLRQLCPHPVLRAELAHHGGDAYEHSTRWLRHALLQAVEPVRLDGAARCQLVVGLTPDGNQHLEESIVVEAAVRELSEYANRDELLAHLRGAYRFAVDDLRTVLPHRVPRVAMRGVLPSTTDVRVVDTACSSSLYAIDLGAKALRSGDTDVAVCGGAFALTARMSVLFSKLGGMSPTGEVRSFARTANGTVFADGAAVVVLKRLDRAIADGDEVLGTVLGFGGSADGRGKAINAPNSAGQRLAVERALADAGVGPADIDWVVAHATGTPSGDATELSTLRGVADDKAPWFVSSNKAVVGHTGWSAGAVSVIHALLALRHQEIPAQPDFGAPPDAALLDHALRIPRRSVPWPRRQNHRRTVAVSSFGFGGTNAHLVLAEPPSGEQPQFGTRITETKADDPVVIVAWNAHLPGEPSADRVVRWLRGEQPPPAERFGDYQLPEPPVVRLTPAALRSIDREQLMIMRCARELTESNPALLAVPDRTGVFLGHAGMTRSGGHYALRTHLSNLGKVLDRFPGIVRSAEARTALVQRFKELTVPSNEDTLPGLMPNVTAARVNVLLNLRGMNMSVDAGLDSTLAALDTAARYLDTGDIDIALVFGLNAQTDVWAAAAYGRPASRTAPPCEGAFGFAVTRRSVARASGLPVVAQVEPLTGRPQQDDLATVVARDDDERYLGACSALALLRALVRSEPRVRLMGVEEHAPSFLISKEMLTPAPNDEDHQVRRHGLIMRASPPVAVREPVSAIPAGSLVLTDDLATAAVLSGSGRTVLTPLPGPVPSGVLSVHPVDVATYRAVVAGQRIAHVRVIATGGASGQVPESLLELHDLCEIALREHQDQLDDGGSFAVLVPNGLSGGIPKPGTGLFTGLSASLLWDLPSGVGYTVVTDDPDVKSGLALLAAESALARHRGIAYYQGKQRFEPMVVRLSAPPETPSADLMPQDPVMVVTGGARGITARMVAALAARTRPRVWLLGSQPLADSAELAMLSLGRAQLIEAWHDQDPDMSIATLNRRYTRLNQAADKQAVIEELAELCGPDNVQYLQCDVRNQAAVETAIGTVLSAEGKVDVVVHGAGVVRGAVRGDFLDIFRTVRDSKVRGYLNLKKALLSAPPSRWYNVGSIASVIGVPGDSGYVTGNAFLATAATHAQAGGSDEFTVDWTLWAEDGFAADPVFLAHQQRRLTLTGISTAEGTAHTVEEFADLRHEAAAEVLYLGETEHALLDRLDQHKTAGAPRGRFFLTSAPFEATPDHARWSLELDLERHRYLAHHIVDGRPTMPGAIFLELASEAAAVLVPGSKVRSIRDAVFLSFLRGPRDSWPKMVKVDARVCERGLEQTSVAVTVTGDVRAPDGTLLAERTHCRMRVVLGAPTDPIEICCPPRDGGLLIPDPYLLPGSPVAMSGPFLAMWQPRAHPWGVSAKLDLSEAAGSGIFGQFLVPSLAVDGLARLAALRVVNERMHVAGLAAIGRLDLHLEHNDVELDQAFGHSLTLHHHAATTTRGEAAHMTASDGRLLARLHHLRSVGRGTFDPATGQFVA</sequence>
<dbReference type="Pfam" id="PF21089">
    <property type="entry name" value="PKS_DH_N"/>
    <property type="match status" value="1"/>
</dbReference>
<feature type="domain" description="PKS/mFAS DH" evidence="6">
    <location>
        <begin position="1599"/>
        <end position="1906"/>
    </location>
</feature>
<dbReference type="CDD" id="cd00833">
    <property type="entry name" value="PKS"/>
    <property type="match status" value="1"/>
</dbReference>
<dbReference type="CDD" id="cd05359">
    <property type="entry name" value="ChcA_like_SDR_c"/>
    <property type="match status" value="1"/>
</dbReference>
<dbReference type="Pfam" id="PF02801">
    <property type="entry name" value="Ketoacyl-synt_C"/>
    <property type="match status" value="1"/>
</dbReference>
<feature type="region of interest" description="C-terminal hotdog fold" evidence="3">
    <location>
        <begin position="1754"/>
        <end position="1906"/>
    </location>
</feature>
<dbReference type="RefSeq" id="WP_168000347.1">
    <property type="nucleotide sequence ID" value="NZ_JAATEO010000006.1"/>
</dbReference>
<dbReference type="InterPro" id="IPR013968">
    <property type="entry name" value="PKS_KR"/>
</dbReference>
<evidence type="ECO:0000259" key="5">
    <source>
        <dbReference type="PROSITE" id="PS52004"/>
    </source>
</evidence>
<dbReference type="InterPro" id="IPR020841">
    <property type="entry name" value="PKS_Beta-ketoAc_synthase_dom"/>
</dbReference>
<dbReference type="InterPro" id="IPR057326">
    <property type="entry name" value="KR_dom"/>
</dbReference>
<dbReference type="InterPro" id="IPR049900">
    <property type="entry name" value="PKS_mFAS_DH"/>
</dbReference>
<reference evidence="7 8" key="1">
    <citation type="submission" date="2020-03" db="EMBL/GenBank/DDBJ databases">
        <title>WGS of actinomycetes isolated from Thailand.</title>
        <authorList>
            <person name="Thawai C."/>
        </authorList>
    </citation>
    <scope>NUCLEOTIDE SEQUENCE [LARGE SCALE GENOMIC DNA]</scope>
    <source>
        <strain evidence="7 8">HSS6-12</strain>
    </source>
</reference>
<comment type="similarity">
    <text evidence="4">Belongs to the thiolase-like superfamily. Beta-ketoacyl-ACP synthases family.</text>
</comment>
<keyword evidence="8" id="KW-1185">Reference proteome</keyword>
<evidence type="ECO:0000256" key="3">
    <source>
        <dbReference type="PROSITE-ProRule" id="PRU01363"/>
    </source>
</evidence>
<feature type="active site" description="Proton donor; for dehydratase activity" evidence="3">
    <location>
        <position position="1813"/>
    </location>
</feature>
<dbReference type="InterPro" id="IPR032821">
    <property type="entry name" value="PKS_assoc"/>
</dbReference>
<dbReference type="Gene3D" id="3.40.50.720">
    <property type="entry name" value="NAD(P)-binding Rossmann-like Domain"/>
    <property type="match status" value="2"/>
</dbReference>
<comment type="caution">
    <text evidence="7">The sequence shown here is derived from an EMBL/GenBank/DDBJ whole genome shotgun (WGS) entry which is preliminary data.</text>
</comment>
<name>A0ABX0Z7N7_9ACTN</name>
<dbReference type="InterPro" id="IPR049552">
    <property type="entry name" value="PKS_DH_N"/>
</dbReference>
<dbReference type="SMART" id="SM00825">
    <property type="entry name" value="PKS_KS"/>
    <property type="match status" value="1"/>
</dbReference>
<dbReference type="EMBL" id="JAATEO010000006">
    <property type="protein sequence ID" value="NJP31955.1"/>
    <property type="molecule type" value="Genomic_DNA"/>
</dbReference>
<dbReference type="Proteomes" id="UP000783871">
    <property type="component" value="Unassembled WGS sequence"/>
</dbReference>
<proteinExistence type="inferred from homology"/>
<feature type="region of interest" description="N-terminal hotdog fold" evidence="3">
    <location>
        <begin position="1599"/>
        <end position="1742"/>
    </location>
</feature>
<dbReference type="SUPFAM" id="SSF53901">
    <property type="entry name" value="Thiolase-like"/>
    <property type="match status" value="3"/>
</dbReference>
<dbReference type="SUPFAM" id="SSF51735">
    <property type="entry name" value="NAD(P)-binding Rossmann-fold domains"/>
    <property type="match status" value="2"/>
</dbReference>
<dbReference type="InterPro" id="IPR014031">
    <property type="entry name" value="Ketoacyl_synth_C"/>
</dbReference>
<accession>A0ABX0Z7N7</accession>
<protein>
    <submittedName>
        <fullName evidence="7">SDR family oxidoreductase</fullName>
    </submittedName>
</protein>
<feature type="domain" description="Ketosynthase family 3 (KS3)" evidence="5">
    <location>
        <begin position="316"/>
        <end position="755"/>
    </location>
</feature>
<dbReference type="InterPro" id="IPR016039">
    <property type="entry name" value="Thiolase-like"/>
</dbReference>
<evidence type="ECO:0000256" key="2">
    <source>
        <dbReference type="ARBA" id="ARBA00022553"/>
    </source>
</evidence>
<keyword evidence="1" id="KW-0596">Phosphopantetheine</keyword>
<feature type="active site" description="Proton acceptor; for dehydratase activity" evidence="3">
    <location>
        <position position="1640"/>
    </location>
</feature>
<gene>
    <name evidence="7" type="ORF">HCJ94_08155</name>
</gene>
<dbReference type="InterPro" id="IPR002347">
    <property type="entry name" value="SDR_fam"/>
</dbReference>